<protein>
    <submittedName>
        <fullName evidence="2">Uncharacterized protein</fullName>
    </submittedName>
</protein>
<gene>
    <name evidence="2" type="ORF">FHU41_002885</name>
</gene>
<dbReference type="AlphaFoldDB" id="A0A7Y9S8P4"/>
<sequence length="211" mass="23930">MERFFRAMRPWVIGLSIVVSLAMMASGIYSIIGALDSHRTIRPFPFPGYFGLVISFTVFWLYWVGKKPYIDTKSPYWLWERGAESVGKVSIPLPTEQVYRAVAKVLDEDPKVRIHEQHPDWLWASLGKNYDRAGYWLAAYLAPNQQGTTLTLGIWSKNYIAYNFGRNKRKVARLLDSLTAELAPAPLKPEIYLHNAVVSTAPAAISAQQPQ</sequence>
<evidence type="ECO:0000313" key="2">
    <source>
        <dbReference type="EMBL" id="NYE96635.1"/>
    </source>
</evidence>
<feature type="transmembrane region" description="Helical" evidence="1">
    <location>
        <begin position="44"/>
        <end position="64"/>
    </location>
</feature>
<dbReference type="RefSeq" id="WP_179390265.1">
    <property type="nucleotide sequence ID" value="NZ_JACBYQ010000002.1"/>
</dbReference>
<feature type="transmembrane region" description="Helical" evidence="1">
    <location>
        <begin position="12"/>
        <end position="32"/>
    </location>
</feature>
<dbReference type="Proteomes" id="UP000521748">
    <property type="component" value="Unassembled WGS sequence"/>
</dbReference>
<dbReference type="EMBL" id="JACBYQ010000002">
    <property type="protein sequence ID" value="NYE96635.1"/>
    <property type="molecule type" value="Genomic_DNA"/>
</dbReference>
<keyword evidence="1" id="KW-0472">Membrane</keyword>
<name>A0A7Y9S8P4_9MICC</name>
<reference evidence="2 3" key="1">
    <citation type="submission" date="2020-07" db="EMBL/GenBank/DDBJ databases">
        <title>Sequencing the genomes of 1000 actinobacteria strains.</title>
        <authorList>
            <person name="Klenk H.-P."/>
        </authorList>
    </citation>
    <scope>NUCLEOTIDE SEQUENCE [LARGE SCALE GENOMIC DNA]</scope>
    <source>
        <strain evidence="2 3">DSM 102047</strain>
    </source>
</reference>
<accession>A0A7Y9S8P4</accession>
<evidence type="ECO:0000256" key="1">
    <source>
        <dbReference type="SAM" id="Phobius"/>
    </source>
</evidence>
<keyword evidence="1" id="KW-1133">Transmembrane helix</keyword>
<keyword evidence="3" id="KW-1185">Reference proteome</keyword>
<evidence type="ECO:0000313" key="3">
    <source>
        <dbReference type="Proteomes" id="UP000521748"/>
    </source>
</evidence>
<comment type="caution">
    <text evidence="2">The sequence shown here is derived from an EMBL/GenBank/DDBJ whole genome shotgun (WGS) entry which is preliminary data.</text>
</comment>
<proteinExistence type="predicted"/>
<organism evidence="2 3">
    <name type="scientific">Psychromicrobium silvestre</name>
    <dbReference type="NCBI Taxonomy" id="1645614"/>
    <lineage>
        <taxon>Bacteria</taxon>
        <taxon>Bacillati</taxon>
        <taxon>Actinomycetota</taxon>
        <taxon>Actinomycetes</taxon>
        <taxon>Micrococcales</taxon>
        <taxon>Micrococcaceae</taxon>
        <taxon>Psychromicrobium</taxon>
    </lineage>
</organism>
<keyword evidence="1" id="KW-0812">Transmembrane</keyword>